<proteinExistence type="predicted"/>
<feature type="compositionally biased region" description="Polar residues" evidence="2">
    <location>
        <begin position="416"/>
        <end position="426"/>
    </location>
</feature>
<sequence length="496" mass="52698">MRRPVAGEVHVHYGQIYVESDPDGFGPGLAEAFAGQGAGLCGAAVPGALWLTTGLHTGDVGFTVEVHDQAPPPDPAWEDAVEASFRPLSASSSLVQWAGEAAWPLGLEETDYRVRYCAKGMDAGHREDTRLSEEPRLDEYLLQFWPAPPAPDRILRQTSRIAAYWHDHARRQPPPPTPAERAEAELRARLAEERAAEERRIALEQRQWGGRSPSPALRDVGGNVRGLVAFAPGLVHAIDAAGPEAQRATALLAARLACETAGLTEVGWIAEGLTALIEGRPLPPPFDDTEEMWRTLASDPDVPVRTVARAVPPRLPPLLPPSRPDGPTPAARLAARTGTPAPRPRPRPREDVPAPAPRSYPRGEAAAPESGPAARAGASDPAPHPHARDETPAPGLRAPAPIVGPAARAGEWRSASCPSVSRSGEGSSYAVFVTQGEPDPFLRMSQPHMALPALLGAAEPDPLRAALDAVFAAVAAYGEDHPALLREIRSALPEPS</sequence>
<dbReference type="EMBL" id="JAVRFB010000021">
    <property type="protein sequence ID" value="MDT0405107.1"/>
    <property type="molecule type" value="Genomic_DNA"/>
</dbReference>
<accession>A0ABU2QKW9</accession>
<evidence type="ECO:0000256" key="1">
    <source>
        <dbReference type="SAM" id="Coils"/>
    </source>
</evidence>
<evidence type="ECO:0000256" key="2">
    <source>
        <dbReference type="SAM" id="MobiDB-lite"/>
    </source>
</evidence>
<feature type="compositionally biased region" description="Pro residues" evidence="2">
    <location>
        <begin position="313"/>
        <end position="327"/>
    </location>
</feature>
<name>A0ABU2QKW9_9ACTN</name>
<dbReference type="RefSeq" id="WP_311710871.1">
    <property type="nucleotide sequence ID" value="NZ_JAVRFB010000021.1"/>
</dbReference>
<feature type="compositionally biased region" description="Low complexity" evidence="2">
    <location>
        <begin position="328"/>
        <end position="340"/>
    </location>
</feature>
<dbReference type="Proteomes" id="UP001180503">
    <property type="component" value="Unassembled WGS sequence"/>
</dbReference>
<comment type="caution">
    <text evidence="3">The sequence shown here is derived from an EMBL/GenBank/DDBJ whole genome shotgun (WGS) entry which is preliminary data.</text>
</comment>
<gene>
    <name evidence="3" type="ORF">RM528_25020</name>
</gene>
<feature type="region of interest" description="Disordered" evidence="2">
    <location>
        <begin position="312"/>
        <end position="426"/>
    </location>
</feature>
<evidence type="ECO:0000313" key="3">
    <source>
        <dbReference type="EMBL" id="MDT0405107.1"/>
    </source>
</evidence>
<reference evidence="4" key="1">
    <citation type="submission" date="2023-07" db="EMBL/GenBank/DDBJ databases">
        <title>30 novel species of actinomycetes from the DSMZ collection.</title>
        <authorList>
            <person name="Nouioui I."/>
        </authorList>
    </citation>
    <scope>NUCLEOTIDE SEQUENCE [LARGE SCALE GENOMIC DNA]</scope>
    <source>
        <strain evidence="4">DSM 41635</strain>
    </source>
</reference>
<feature type="compositionally biased region" description="Low complexity" evidence="2">
    <location>
        <begin position="362"/>
        <end position="379"/>
    </location>
</feature>
<organism evidence="3 4">
    <name type="scientific">Streptomyces edwardsiae</name>
    <dbReference type="NCBI Taxonomy" id="3075527"/>
    <lineage>
        <taxon>Bacteria</taxon>
        <taxon>Bacillati</taxon>
        <taxon>Actinomycetota</taxon>
        <taxon>Actinomycetes</taxon>
        <taxon>Kitasatosporales</taxon>
        <taxon>Streptomycetaceae</taxon>
        <taxon>Streptomyces</taxon>
    </lineage>
</organism>
<keyword evidence="1" id="KW-0175">Coiled coil</keyword>
<protein>
    <submittedName>
        <fullName evidence="3">Uncharacterized protein</fullName>
    </submittedName>
</protein>
<feature type="coiled-coil region" evidence="1">
    <location>
        <begin position="179"/>
        <end position="207"/>
    </location>
</feature>
<evidence type="ECO:0000313" key="4">
    <source>
        <dbReference type="Proteomes" id="UP001180503"/>
    </source>
</evidence>